<feature type="region of interest" description="Disordered" evidence="1">
    <location>
        <begin position="455"/>
        <end position="475"/>
    </location>
</feature>
<dbReference type="Gene3D" id="3.10.180.10">
    <property type="entry name" value="2,3-Dihydroxybiphenyl 1,2-Dioxygenase, domain 1"/>
    <property type="match status" value="2"/>
</dbReference>
<organism evidence="3 4">
    <name type="scientific">Promicromonospora soli</name>
    <dbReference type="NCBI Taxonomy" id="2035533"/>
    <lineage>
        <taxon>Bacteria</taxon>
        <taxon>Bacillati</taxon>
        <taxon>Actinomycetota</taxon>
        <taxon>Actinomycetes</taxon>
        <taxon>Micrococcales</taxon>
        <taxon>Promicromonosporaceae</taxon>
        <taxon>Promicromonospora</taxon>
    </lineage>
</organism>
<feature type="compositionally biased region" description="Basic and acidic residues" evidence="1">
    <location>
        <begin position="462"/>
        <end position="475"/>
    </location>
</feature>
<dbReference type="InterPro" id="IPR029068">
    <property type="entry name" value="Glyas_Bleomycin-R_OHBP_Dase"/>
</dbReference>
<dbReference type="EMBL" id="BNAS01000001">
    <property type="protein sequence ID" value="GHH68301.1"/>
    <property type="molecule type" value="Genomic_DNA"/>
</dbReference>
<dbReference type="RefSeq" id="WP_189668224.1">
    <property type="nucleotide sequence ID" value="NZ_BNAS01000001.1"/>
</dbReference>
<evidence type="ECO:0000313" key="3">
    <source>
        <dbReference type="EMBL" id="GHH68301.1"/>
    </source>
</evidence>
<reference evidence="3" key="2">
    <citation type="submission" date="2020-09" db="EMBL/GenBank/DDBJ databases">
        <authorList>
            <person name="Sun Q."/>
            <person name="Zhou Y."/>
        </authorList>
    </citation>
    <scope>NUCLEOTIDE SEQUENCE</scope>
    <source>
        <strain evidence="3">CGMCC 4.7398</strain>
    </source>
</reference>
<reference evidence="3" key="1">
    <citation type="journal article" date="2014" name="Int. J. Syst. Evol. Microbiol.">
        <title>Complete genome sequence of Corynebacterium casei LMG S-19264T (=DSM 44701T), isolated from a smear-ripened cheese.</title>
        <authorList>
            <consortium name="US DOE Joint Genome Institute (JGI-PGF)"/>
            <person name="Walter F."/>
            <person name="Albersmeier A."/>
            <person name="Kalinowski J."/>
            <person name="Ruckert C."/>
        </authorList>
    </citation>
    <scope>NUCLEOTIDE SEQUENCE</scope>
    <source>
        <strain evidence="3">CGMCC 4.7398</strain>
    </source>
</reference>
<keyword evidence="4" id="KW-1185">Reference proteome</keyword>
<comment type="caution">
    <text evidence="3">The sequence shown here is derived from an EMBL/GenBank/DDBJ whole genome shotgun (WGS) entry which is preliminary data.</text>
</comment>
<evidence type="ECO:0000313" key="4">
    <source>
        <dbReference type="Proteomes" id="UP000627369"/>
    </source>
</evidence>
<dbReference type="InterPro" id="IPR041581">
    <property type="entry name" value="Glyoxalase_6"/>
</dbReference>
<feature type="domain" description="Glyoxalase-like" evidence="2">
    <location>
        <begin position="108"/>
        <end position="208"/>
    </location>
</feature>
<accession>A0A919KPI9</accession>
<evidence type="ECO:0000259" key="2">
    <source>
        <dbReference type="Pfam" id="PF18029"/>
    </source>
</evidence>
<protein>
    <recommendedName>
        <fullName evidence="2">Glyoxalase-like domain-containing protein</fullName>
    </recommendedName>
</protein>
<dbReference type="SUPFAM" id="SSF54593">
    <property type="entry name" value="Glyoxalase/Bleomycin resistance protein/Dihydroxybiphenyl dioxygenase"/>
    <property type="match status" value="1"/>
</dbReference>
<dbReference type="PANTHER" id="PTHR35908:SF1">
    <property type="entry name" value="CONSERVED PROTEIN"/>
    <property type="match status" value="1"/>
</dbReference>
<evidence type="ECO:0000256" key="1">
    <source>
        <dbReference type="SAM" id="MobiDB-lite"/>
    </source>
</evidence>
<dbReference type="Pfam" id="PF18029">
    <property type="entry name" value="Glyoxalase_6"/>
    <property type="match status" value="2"/>
</dbReference>
<proteinExistence type="predicted"/>
<dbReference type="AlphaFoldDB" id="A0A919KPI9"/>
<gene>
    <name evidence="3" type="ORF">GCM10017772_11590</name>
</gene>
<dbReference type="PANTHER" id="PTHR35908">
    <property type="entry name" value="HYPOTHETICAL FUSION PROTEIN"/>
    <property type="match status" value="1"/>
</dbReference>
<name>A0A919KPI9_9MICO</name>
<sequence length="475" mass="51073">MASKLTARQFQAADGARDWRVLADGASACFRTTGYPQGADFVSRLAGLDVVVRQPPDVDVRGSAVTLRTLTPGVGVTTADLGVARAVSGLAREMGLQPDPAVVQEINLTIDASDAAAVRPYWAAALGFDPVGDDELVDPMRRWPGFWFQHMDTPRPLRNRIHLDIGLPYEHAARRVQAAVAAGGRVVNDDAGESCMVTADAEGNEACLSSFEGRGQRGSVEQTIHTTVGRADWRFTVYDGLRAFFGTPDLATSAAFLAAVVPLASDDGTGERPHVALDVRPAGVTVRLRTERDDGWGIGARDAELARGISEAAARLGLVADPARVQAVKVGIDALDRRAVMPFWQAVLGYVVRPDSDVQLVDPVDRGPGVWFQDMLPELDPRHAERAAQRNRIHVDVFVPDDQAPTRIAAAVAAGGRVVYDAEAPEWWTLADPEGNEVDVAVVPGREEIWLAAQGAEQAEQAEVHDAEKEEVTHE</sequence>
<dbReference type="Proteomes" id="UP000627369">
    <property type="component" value="Unassembled WGS sequence"/>
</dbReference>
<feature type="domain" description="Glyoxalase-like" evidence="2">
    <location>
        <begin position="330"/>
        <end position="440"/>
    </location>
</feature>